<dbReference type="EMBL" id="CCNB01000026">
    <property type="protein sequence ID" value="CDX41187.1"/>
    <property type="molecule type" value="Genomic_DNA"/>
</dbReference>
<proteinExistence type="predicted"/>
<dbReference type="AlphaFoldDB" id="A0A090FB48"/>
<evidence type="ECO:0000313" key="2">
    <source>
        <dbReference type="Proteomes" id="UP000046373"/>
    </source>
</evidence>
<gene>
    <name evidence="1" type="ORF">MPLDJ20_320052</name>
</gene>
<name>A0A090FB48_MESPL</name>
<organism evidence="1 2">
    <name type="scientific">Mesorhizobium plurifarium</name>
    <dbReference type="NCBI Taxonomy" id="69974"/>
    <lineage>
        <taxon>Bacteria</taxon>
        <taxon>Pseudomonadati</taxon>
        <taxon>Pseudomonadota</taxon>
        <taxon>Alphaproteobacteria</taxon>
        <taxon>Hyphomicrobiales</taxon>
        <taxon>Phyllobacteriaceae</taxon>
        <taxon>Mesorhizobium</taxon>
    </lineage>
</organism>
<accession>A0A090FB48</accession>
<sequence length="221" mass="24836">MPFDRDLADLHDLLQRADVLKGWGPNAVFRREDRTCINFAARLAIDTTAHVRPAGTQFDEATLELELELSNDDGLAGVQVCSAQVLIEGLNNAGEICRFALHFDRHEPSQVANELHAHYHWQVGGKQLENQEFGTVFQMAGPRFPWHPIDPVLLVDFVLGHFYGTKRADLMQLSSLIRYPRILYDSQTSFVTPFFADLHQSLSTDPFVATAYWPALCGAPT</sequence>
<evidence type="ECO:0000313" key="1">
    <source>
        <dbReference type="EMBL" id="CDX41187.1"/>
    </source>
</evidence>
<protein>
    <submittedName>
        <fullName evidence="1">Uncharacterized protein</fullName>
    </submittedName>
</protein>
<reference evidence="1 2" key="1">
    <citation type="submission" date="2014-08" db="EMBL/GenBank/DDBJ databases">
        <authorList>
            <person name="Moulin Lionel"/>
        </authorList>
    </citation>
    <scope>NUCLEOTIDE SEQUENCE [LARGE SCALE GENOMIC DNA]</scope>
</reference>
<dbReference type="Proteomes" id="UP000046373">
    <property type="component" value="Unassembled WGS sequence"/>
</dbReference>